<evidence type="ECO:0000313" key="2">
    <source>
        <dbReference type="EMBL" id="SCB42817.1"/>
    </source>
</evidence>
<dbReference type="AlphaFoldDB" id="A0A1C3WS01"/>
<keyword evidence="1" id="KW-1133">Transmembrane helix</keyword>
<keyword evidence="1" id="KW-0812">Transmembrane</keyword>
<evidence type="ECO:0000256" key="1">
    <source>
        <dbReference type="SAM" id="Phobius"/>
    </source>
</evidence>
<feature type="transmembrane region" description="Helical" evidence="1">
    <location>
        <begin position="12"/>
        <end position="38"/>
    </location>
</feature>
<dbReference type="EMBL" id="FMAI01000009">
    <property type="protein sequence ID" value="SCB42817.1"/>
    <property type="molecule type" value="Genomic_DNA"/>
</dbReference>
<name>A0A1C3WS01_9BRAD</name>
<keyword evidence="1" id="KW-0472">Membrane</keyword>
<gene>
    <name evidence="2" type="ORF">GA0061098_1009184</name>
</gene>
<keyword evidence="3" id="KW-1185">Reference proteome</keyword>
<sequence>MSNQPDQDLEINFWVTAILALAPPLFAGASFIGGCWWFTPAALFRNYCLGQ</sequence>
<proteinExistence type="predicted"/>
<protein>
    <submittedName>
        <fullName evidence="2">Uncharacterized protein</fullName>
    </submittedName>
</protein>
<evidence type="ECO:0000313" key="3">
    <source>
        <dbReference type="Proteomes" id="UP000199184"/>
    </source>
</evidence>
<accession>A0A1C3WS01</accession>
<dbReference type="RefSeq" id="WP_165637468.1">
    <property type="nucleotide sequence ID" value="NZ_FMAI01000009.1"/>
</dbReference>
<dbReference type="Proteomes" id="UP000199184">
    <property type="component" value="Unassembled WGS sequence"/>
</dbReference>
<organism evidence="2 3">
    <name type="scientific">Bradyrhizobium shewense</name>
    <dbReference type="NCBI Taxonomy" id="1761772"/>
    <lineage>
        <taxon>Bacteria</taxon>
        <taxon>Pseudomonadati</taxon>
        <taxon>Pseudomonadota</taxon>
        <taxon>Alphaproteobacteria</taxon>
        <taxon>Hyphomicrobiales</taxon>
        <taxon>Nitrobacteraceae</taxon>
        <taxon>Bradyrhizobium</taxon>
    </lineage>
</organism>
<reference evidence="3" key="1">
    <citation type="submission" date="2016-08" db="EMBL/GenBank/DDBJ databases">
        <authorList>
            <person name="Varghese N."/>
            <person name="Submissions Spin"/>
        </authorList>
    </citation>
    <scope>NUCLEOTIDE SEQUENCE [LARGE SCALE GENOMIC DNA]</scope>
    <source>
        <strain evidence="3">ERR11</strain>
    </source>
</reference>